<name>A0A0F9QQ50_9ZZZZ</name>
<dbReference type="Gene3D" id="1.10.260.40">
    <property type="entry name" value="lambda repressor-like DNA-binding domains"/>
    <property type="match status" value="1"/>
</dbReference>
<dbReference type="InterPro" id="IPR001387">
    <property type="entry name" value="Cro/C1-type_HTH"/>
</dbReference>
<evidence type="ECO:0000313" key="2">
    <source>
        <dbReference type="EMBL" id="KKN44579.1"/>
    </source>
</evidence>
<dbReference type="GO" id="GO:0003677">
    <property type="term" value="F:DNA binding"/>
    <property type="evidence" value="ECO:0007669"/>
    <property type="project" value="InterPro"/>
</dbReference>
<dbReference type="Pfam" id="PF09979">
    <property type="entry name" value="DUF2213"/>
    <property type="match status" value="1"/>
</dbReference>
<dbReference type="InterPro" id="IPR010982">
    <property type="entry name" value="Lambda_DNA-bd_dom_sf"/>
</dbReference>
<dbReference type="InterPro" id="IPR016913">
    <property type="entry name" value="UCP029215"/>
</dbReference>
<protein>
    <submittedName>
        <fullName evidence="2">Uncharacterized protein</fullName>
    </submittedName>
</protein>
<comment type="caution">
    <text evidence="2">The sequence shown here is derived from an EMBL/GenBank/DDBJ whole genome shotgun (WGS) entry which is preliminary data.</text>
</comment>
<dbReference type="EMBL" id="LAZR01001443">
    <property type="protein sequence ID" value="KKN44579.1"/>
    <property type="molecule type" value="Genomic_DNA"/>
</dbReference>
<gene>
    <name evidence="2" type="ORF">LCGC14_0691830</name>
</gene>
<accession>A0A0F9QQ50</accession>
<evidence type="ECO:0000256" key="1">
    <source>
        <dbReference type="SAM" id="MobiDB-lite"/>
    </source>
</evidence>
<proteinExistence type="predicted"/>
<feature type="compositionally biased region" description="Low complexity" evidence="1">
    <location>
        <begin position="449"/>
        <end position="487"/>
    </location>
</feature>
<organism evidence="2">
    <name type="scientific">marine sediment metagenome</name>
    <dbReference type="NCBI Taxonomy" id="412755"/>
    <lineage>
        <taxon>unclassified sequences</taxon>
        <taxon>metagenomes</taxon>
        <taxon>ecological metagenomes</taxon>
    </lineage>
</organism>
<sequence>MSMPRDKETRKAFVSRCMGDAEANEDFPDQEQRAAFCHSVFTNNAKQVVDMRREWVNLALEGPLRTEEFQGREYLVVPAVLVQDQILHNNLGATFLPPEAITDEWAEEWNSIPVIVQDHPTQRGVSVSARDPDILDARGAGFVFHAVVERNGTTKLKAEVWLDVARSSEVPDLDNIIGKLRAGTKVELSTGFATEAIEEPGMHNGEQYERILRPLGADHLAIFAEKTGACSVADGCGLGANKEDGSVDGDITEEERGVLGKLLDRVLKRAPAENTTGAEYRLLLLRLKALGMTNETIGNAIGCDASTVSRTERGEILNPKPEALAALKKYMDTKFTGNAEHEHSDEERRMKLGDALAEEFGGRDKYVWIDAVFSEQERVVFGVVHQDGVVDSDKLFEATFEIANESGEVTFSEPVEVVRRVIYEAVSNVLPAKEKGATMPTDKGKGKDTPTGADGAAGADTPAANADTDKPAAAAPAEPAAAAAPTAPVVNAEEVTVLRAELAEAKTAVVEMREITAPLVEERERERKGLVEALAGNDAVPFDTADLEARPLEDLRKLFAMSRGAVYAGRGGPNVSNVKPDDAPQYMEPTKYWETPKAPSSEGGE</sequence>
<reference evidence="2" key="1">
    <citation type="journal article" date="2015" name="Nature">
        <title>Complex archaea that bridge the gap between prokaryotes and eukaryotes.</title>
        <authorList>
            <person name="Spang A."/>
            <person name="Saw J.H."/>
            <person name="Jorgensen S.L."/>
            <person name="Zaremba-Niedzwiedzka K."/>
            <person name="Martijn J."/>
            <person name="Lind A.E."/>
            <person name="van Eijk R."/>
            <person name="Schleper C."/>
            <person name="Guy L."/>
            <person name="Ettema T.J."/>
        </authorList>
    </citation>
    <scope>NUCLEOTIDE SEQUENCE</scope>
</reference>
<dbReference type="AlphaFoldDB" id="A0A0F9QQ50"/>
<feature type="region of interest" description="Disordered" evidence="1">
    <location>
        <begin position="570"/>
        <end position="605"/>
    </location>
</feature>
<dbReference type="SUPFAM" id="SSF47413">
    <property type="entry name" value="lambda repressor-like DNA-binding domains"/>
    <property type="match status" value="1"/>
</dbReference>
<dbReference type="CDD" id="cd00093">
    <property type="entry name" value="HTH_XRE"/>
    <property type="match status" value="1"/>
</dbReference>
<feature type="region of interest" description="Disordered" evidence="1">
    <location>
        <begin position="434"/>
        <end position="487"/>
    </location>
</feature>
<feature type="compositionally biased region" description="Basic and acidic residues" evidence="1">
    <location>
        <begin position="434"/>
        <end position="448"/>
    </location>
</feature>